<dbReference type="Proteomes" id="UP000238176">
    <property type="component" value="Unassembled WGS sequence"/>
</dbReference>
<dbReference type="SUPFAM" id="SSF48498">
    <property type="entry name" value="Tetracyclin repressor-like, C-terminal domain"/>
    <property type="match status" value="1"/>
</dbReference>
<evidence type="ECO:0000256" key="3">
    <source>
        <dbReference type="ARBA" id="ARBA00023163"/>
    </source>
</evidence>
<keyword evidence="7" id="KW-1185">Reference proteome</keyword>
<evidence type="ECO:0000313" key="7">
    <source>
        <dbReference type="Proteomes" id="UP000238176"/>
    </source>
</evidence>
<dbReference type="Gene3D" id="1.10.357.10">
    <property type="entry name" value="Tetracycline Repressor, domain 2"/>
    <property type="match status" value="1"/>
</dbReference>
<dbReference type="InterPro" id="IPR050109">
    <property type="entry name" value="HTH-type_TetR-like_transc_reg"/>
</dbReference>
<dbReference type="OrthoDB" id="3192968at2"/>
<dbReference type="InterPro" id="IPR009057">
    <property type="entry name" value="Homeodomain-like_sf"/>
</dbReference>
<feature type="domain" description="HTH tetR-type" evidence="5">
    <location>
        <begin position="12"/>
        <end position="71"/>
    </location>
</feature>
<dbReference type="InterPro" id="IPR036271">
    <property type="entry name" value="Tet_transcr_reg_TetR-rel_C_sf"/>
</dbReference>
<gene>
    <name evidence="6" type="ORF">B0I28_102307</name>
</gene>
<dbReference type="PANTHER" id="PTHR30055:SF234">
    <property type="entry name" value="HTH-TYPE TRANSCRIPTIONAL REGULATOR BETI"/>
    <property type="match status" value="1"/>
</dbReference>
<dbReference type="PANTHER" id="PTHR30055">
    <property type="entry name" value="HTH-TYPE TRANSCRIPTIONAL REGULATOR RUTR"/>
    <property type="match status" value="1"/>
</dbReference>
<dbReference type="PROSITE" id="PS50977">
    <property type="entry name" value="HTH_TETR_2"/>
    <property type="match status" value="1"/>
</dbReference>
<evidence type="ECO:0000313" key="6">
    <source>
        <dbReference type="EMBL" id="PRY60698.1"/>
    </source>
</evidence>
<comment type="caution">
    <text evidence="6">The sequence shown here is derived from an EMBL/GenBank/DDBJ whole genome shotgun (WGS) entry which is preliminary data.</text>
</comment>
<dbReference type="InterPro" id="IPR001647">
    <property type="entry name" value="HTH_TetR"/>
</dbReference>
<sequence>MPDQRPLRADAARNRARIMEAATRQIMARGPEVPMEAIAEDAGVAVGTLYRHYPTKQDLVVAVLAECFGALTSAAEAAADRIDAGASAIAEFTAFARIVMEDAAGNLAMKAAARSLGADVHEAEERRRGEAAMARLLDAAKAEGTVRPDLGIEDCYLFFITVPVDQPPAVRDRWFELMLAGFRAGAVNTSTAP</sequence>
<dbReference type="GO" id="GO:0000976">
    <property type="term" value="F:transcription cis-regulatory region binding"/>
    <property type="evidence" value="ECO:0007669"/>
    <property type="project" value="TreeGrafter"/>
</dbReference>
<dbReference type="AlphaFoldDB" id="A0A2T0US70"/>
<keyword evidence="2 4" id="KW-0238">DNA-binding</keyword>
<dbReference type="InterPro" id="IPR049445">
    <property type="entry name" value="TetR_SbtR-like_C"/>
</dbReference>
<protein>
    <submittedName>
        <fullName evidence="6">TetR family transcriptional regulator</fullName>
    </submittedName>
</protein>
<keyword evidence="1" id="KW-0805">Transcription regulation</keyword>
<dbReference type="Pfam" id="PF21597">
    <property type="entry name" value="TetR_C_43"/>
    <property type="match status" value="1"/>
</dbReference>
<evidence type="ECO:0000256" key="4">
    <source>
        <dbReference type="PROSITE-ProRule" id="PRU00335"/>
    </source>
</evidence>
<dbReference type="EMBL" id="PVTJ01000002">
    <property type="protein sequence ID" value="PRY60698.1"/>
    <property type="molecule type" value="Genomic_DNA"/>
</dbReference>
<proteinExistence type="predicted"/>
<evidence type="ECO:0000259" key="5">
    <source>
        <dbReference type="PROSITE" id="PS50977"/>
    </source>
</evidence>
<evidence type="ECO:0000256" key="1">
    <source>
        <dbReference type="ARBA" id="ARBA00023015"/>
    </source>
</evidence>
<name>A0A2T0US70_9ACTN</name>
<dbReference type="RefSeq" id="WP_106362893.1">
    <property type="nucleotide sequence ID" value="NZ_PVTJ01000002.1"/>
</dbReference>
<organism evidence="6 7">
    <name type="scientific">Glycomyces artemisiae</name>
    <dbReference type="NCBI Taxonomy" id="1076443"/>
    <lineage>
        <taxon>Bacteria</taxon>
        <taxon>Bacillati</taxon>
        <taxon>Actinomycetota</taxon>
        <taxon>Actinomycetes</taxon>
        <taxon>Glycomycetales</taxon>
        <taxon>Glycomycetaceae</taxon>
        <taxon>Glycomyces</taxon>
    </lineage>
</organism>
<dbReference type="PRINTS" id="PR00455">
    <property type="entry name" value="HTHTETR"/>
</dbReference>
<accession>A0A2T0US70</accession>
<dbReference type="SUPFAM" id="SSF46689">
    <property type="entry name" value="Homeodomain-like"/>
    <property type="match status" value="1"/>
</dbReference>
<keyword evidence="3" id="KW-0804">Transcription</keyword>
<reference evidence="6 7" key="1">
    <citation type="submission" date="2018-03" db="EMBL/GenBank/DDBJ databases">
        <title>Genomic Encyclopedia of Type Strains, Phase III (KMG-III): the genomes of soil and plant-associated and newly described type strains.</title>
        <authorList>
            <person name="Whitman W."/>
        </authorList>
    </citation>
    <scope>NUCLEOTIDE SEQUENCE [LARGE SCALE GENOMIC DNA]</scope>
    <source>
        <strain evidence="6 7">CGMCC 4.7067</strain>
    </source>
</reference>
<evidence type="ECO:0000256" key="2">
    <source>
        <dbReference type="ARBA" id="ARBA00023125"/>
    </source>
</evidence>
<dbReference type="GO" id="GO:0003700">
    <property type="term" value="F:DNA-binding transcription factor activity"/>
    <property type="evidence" value="ECO:0007669"/>
    <property type="project" value="TreeGrafter"/>
</dbReference>
<dbReference type="Pfam" id="PF00440">
    <property type="entry name" value="TetR_N"/>
    <property type="match status" value="1"/>
</dbReference>
<feature type="DNA-binding region" description="H-T-H motif" evidence="4">
    <location>
        <begin position="34"/>
        <end position="53"/>
    </location>
</feature>